<dbReference type="InterPro" id="IPR006447">
    <property type="entry name" value="Myb_dom_plants"/>
</dbReference>
<evidence type="ECO:0000313" key="7">
    <source>
        <dbReference type="Proteomes" id="UP001237642"/>
    </source>
</evidence>
<dbReference type="GO" id="GO:0005634">
    <property type="term" value="C:nucleus"/>
    <property type="evidence" value="ECO:0007669"/>
    <property type="project" value="UniProtKB-SubCell"/>
</dbReference>
<organism evidence="6 7">
    <name type="scientific">Heracleum sosnowskyi</name>
    <dbReference type="NCBI Taxonomy" id="360622"/>
    <lineage>
        <taxon>Eukaryota</taxon>
        <taxon>Viridiplantae</taxon>
        <taxon>Streptophyta</taxon>
        <taxon>Embryophyta</taxon>
        <taxon>Tracheophyta</taxon>
        <taxon>Spermatophyta</taxon>
        <taxon>Magnoliopsida</taxon>
        <taxon>eudicotyledons</taxon>
        <taxon>Gunneridae</taxon>
        <taxon>Pentapetalae</taxon>
        <taxon>asterids</taxon>
        <taxon>campanulids</taxon>
        <taxon>Apiales</taxon>
        <taxon>Apiaceae</taxon>
        <taxon>Apioideae</taxon>
        <taxon>apioid superclade</taxon>
        <taxon>Tordylieae</taxon>
        <taxon>Tordyliinae</taxon>
        <taxon>Heracleum</taxon>
    </lineage>
</organism>
<accession>A0AAD8HK71</accession>
<dbReference type="Gene3D" id="1.10.10.60">
    <property type="entry name" value="Homeodomain-like"/>
    <property type="match status" value="1"/>
</dbReference>
<gene>
    <name evidence="6" type="ORF">POM88_034919</name>
</gene>
<evidence type="ECO:0000313" key="6">
    <source>
        <dbReference type="EMBL" id="KAK1368827.1"/>
    </source>
</evidence>
<dbReference type="Proteomes" id="UP001237642">
    <property type="component" value="Unassembled WGS sequence"/>
</dbReference>
<dbReference type="SMART" id="SM00717">
    <property type="entry name" value="SANT"/>
    <property type="match status" value="1"/>
</dbReference>
<keyword evidence="7" id="KW-1185">Reference proteome</keyword>
<comment type="subcellular location">
    <subcellularLocation>
        <location evidence="1">Nucleus</location>
    </subcellularLocation>
</comment>
<dbReference type="InterPro" id="IPR009057">
    <property type="entry name" value="Homeodomain-like_sf"/>
</dbReference>
<reference evidence="6" key="2">
    <citation type="submission" date="2023-05" db="EMBL/GenBank/DDBJ databases">
        <authorList>
            <person name="Schelkunov M.I."/>
        </authorList>
    </citation>
    <scope>NUCLEOTIDE SEQUENCE</scope>
    <source>
        <strain evidence="6">Hsosn_3</strain>
        <tissue evidence="6">Leaf</tissue>
    </source>
</reference>
<evidence type="ECO:0000256" key="1">
    <source>
        <dbReference type="ARBA" id="ARBA00004123"/>
    </source>
</evidence>
<dbReference type="InterPro" id="IPR001005">
    <property type="entry name" value="SANT/Myb"/>
</dbReference>
<dbReference type="SUPFAM" id="SSF46689">
    <property type="entry name" value="Homeodomain-like"/>
    <property type="match status" value="1"/>
</dbReference>
<reference evidence="6" key="1">
    <citation type="submission" date="2023-02" db="EMBL/GenBank/DDBJ databases">
        <title>Genome of toxic invasive species Heracleum sosnowskyi carries increased number of genes despite the absence of recent whole-genome duplications.</title>
        <authorList>
            <person name="Schelkunov M."/>
            <person name="Shtratnikova V."/>
            <person name="Makarenko M."/>
            <person name="Klepikova A."/>
            <person name="Omelchenko D."/>
            <person name="Novikova G."/>
            <person name="Obukhova E."/>
            <person name="Bogdanov V."/>
            <person name="Penin A."/>
            <person name="Logacheva M."/>
        </authorList>
    </citation>
    <scope>NUCLEOTIDE SEQUENCE</scope>
    <source>
        <strain evidence="6">Hsosn_3</strain>
        <tissue evidence="6">Leaf</tissue>
    </source>
</reference>
<evidence type="ECO:0000256" key="3">
    <source>
        <dbReference type="ARBA" id="ARBA00023163"/>
    </source>
</evidence>
<dbReference type="InterPro" id="IPR017930">
    <property type="entry name" value="Myb_dom"/>
</dbReference>
<dbReference type="PANTHER" id="PTHR44042:SF67">
    <property type="entry name" value="MYB-LIKE PROTEIN I"/>
    <property type="match status" value="1"/>
</dbReference>
<keyword evidence="3" id="KW-0804">Transcription</keyword>
<dbReference type="CDD" id="cd00167">
    <property type="entry name" value="SANT"/>
    <property type="match status" value="1"/>
</dbReference>
<dbReference type="NCBIfam" id="TIGR01557">
    <property type="entry name" value="myb_SHAQKYF"/>
    <property type="match status" value="1"/>
</dbReference>
<evidence type="ECO:0000256" key="2">
    <source>
        <dbReference type="ARBA" id="ARBA00023015"/>
    </source>
</evidence>
<dbReference type="AlphaFoldDB" id="A0AAD8HK71"/>
<dbReference type="PANTHER" id="PTHR44042">
    <property type="entry name" value="DUPLICATED HOMEODOMAIN-LIKE SUPERFAMILY PROTEIN-RELATED"/>
    <property type="match status" value="1"/>
</dbReference>
<dbReference type="PROSITE" id="PS51294">
    <property type="entry name" value="HTH_MYB"/>
    <property type="match status" value="1"/>
</dbReference>
<comment type="caution">
    <text evidence="6">The sequence shown here is derived from an EMBL/GenBank/DDBJ whole genome shotgun (WGS) entry which is preliminary data.</text>
</comment>
<evidence type="ECO:0000256" key="4">
    <source>
        <dbReference type="ARBA" id="ARBA00023242"/>
    </source>
</evidence>
<proteinExistence type="predicted"/>
<dbReference type="GO" id="GO:0003677">
    <property type="term" value="F:DNA binding"/>
    <property type="evidence" value="ECO:0007669"/>
    <property type="project" value="InterPro"/>
</dbReference>
<dbReference type="Pfam" id="PF00249">
    <property type="entry name" value="Myb_DNA-binding"/>
    <property type="match status" value="1"/>
</dbReference>
<evidence type="ECO:0000259" key="5">
    <source>
        <dbReference type="PROSITE" id="PS51294"/>
    </source>
</evidence>
<dbReference type="EMBL" id="JAUIZM010000008">
    <property type="protein sequence ID" value="KAK1368827.1"/>
    <property type="molecule type" value="Genomic_DNA"/>
</dbReference>
<protein>
    <recommendedName>
        <fullName evidence="5">HTH myb-type domain-containing protein</fullName>
    </recommendedName>
</protein>
<feature type="domain" description="HTH myb-type" evidence="5">
    <location>
        <begin position="42"/>
        <end position="88"/>
    </location>
</feature>
<sequence length="230" mass="26503">MNNHHDEHHGDYGWTFEEHKLFEKATIEFDNVIDDMKEENGEEEHRLFLLGMQRFGKGDWKNISKFYVTTKTPTQVASHAQKFINCIHTQTPVEKRRRSINDIQFVKGSNSSTYNLLNHLSSQPNVPQNIVPPTFQHSAANNISSQSNHSHYIVSPTFQNLYQPNHSHYIVSPTFQNLSLDNINSYPNMPLNVVPPTFQNSTLNMPQNFVSPTFQNLAINHVSHPHVFPN</sequence>
<keyword evidence="2" id="KW-0805">Transcription regulation</keyword>
<name>A0AAD8HK71_9APIA</name>
<keyword evidence="4" id="KW-0539">Nucleus</keyword>